<evidence type="ECO:0000313" key="21">
    <source>
        <dbReference type="Proteomes" id="UP001054837"/>
    </source>
</evidence>
<keyword evidence="9 17" id="KW-1133">Transmembrane helix</keyword>
<dbReference type="GO" id="GO:0005886">
    <property type="term" value="C:plasma membrane"/>
    <property type="evidence" value="ECO:0007669"/>
    <property type="project" value="UniProtKB-SubCell"/>
</dbReference>
<feature type="domain" description="SLC12A transporter C-terminal" evidence="19">
    <location>
        <begin position="1031"/>
        <end position="1113"/>
    </location>
</feature>
<keyword evidence="12" id="KW-0325">Glycoprotein</keyword>
<evidence type="ECO:0000256" key="14">
    <source>
        <dbReference type="ARBA" id="ARBA00046331"/>
    </source>
</evidence>
<keyword evidence="21" id="KW-1185">Reference proteome</keyword>
<feature type="transmembrane region" description="Helical" evidence="17">
    <location>
        <begin position="172"/>
        <end position="200"/>
    </location>
</feature>
<evidence type="ECO:0000256" key="17">
    <source>
        <dbReference type="SAM" id="Phobius"/>
    </source>
</evidence>
<dbReference type="AlphaFoldDB" id="A0AAV4UU82"/>
<dbReference type="PANTHER" id="PTHR11827">
    <property type="entry name" value="SOLUTE CARRIER FAMILY 12, CATION COTRANSPORTERS"/>
    <property type="match status" value="1"/>
</dbReference>
<organism evidence="20 21">
    <name type="scientific">Caerostris darwini</name>
    <dbReference type="NCBI Taxonomy" id="1538125"/>
    <lineage>
        <taxon>Eukaryota</taxon>
        <taxon>Metazoa</taxon>
        <taxon>Ecdysozoa</taxon>
        <taxon>Arthropoda</taxon>
        <taxon>Chelicerata</taxon>
        <taxon>Arachnida</taxon>
        <taxon>Araneae</taxon>
        <taxon>Araneomorphae</taxon>
        <taxon>Entelegynae</taxon>
        <taxon>Araneoidea</taxon>
        <taxon>Araneidae</taxon>
        <taxon>Caerostris</taxon>
    </lineage>
</organism>
<dbReference type="GO" id="GO:0007268">
    <property type="term" value="P:chemical synaptic transmission"/>
    <property type="evidence" value="ECO:0007669"/>
    <property type="project" value="TreeGrafter"/>
</dbReference>
<dbReference type="PRINTS" id="PR01081">
    <property type="entry name" value="KCLTRNSPORT"/>
</dbReference>
<protein>
    <submittedName>
        <fullName evidence="20">Solute carrier family 12 member 6</fullName>
    </submittedName>
</protein>
<dbReference type="GO" id="GO:0045202">
    <property type="term" value="C:synapse"/>
    <property type="evidence" value="ECO:0007669"/>
    <property type="project" value="GOC"/>
</dbReference>
<evidence type="ECO:0000259" key="18">
    <source>
        <dbReference type="Pfam" id="PF00324"/>
    </source>
</evidence>
<feature type="transmembrane region" description="Helical" evidence="17">
    <location>
        <begin position="294"/>
        <end position="313"/>
    </location>
</feature>
<evidence type="ECO:0000256" key="4">
    <source>
        <dbReference type="ARBA" id="ARBA00022538"/>
    </source>
</evidence>
<comment type="similarity">
    <text evidence="14">Belongs to the SLC12A transporter family. K/Cl co-transporter subfamily.</text>
</comment>
<evidence type="ECO:0000256" key="10">
    <source>
        <dbReference type="ARBA" id="ARBA00023065"/>
    </source>
</evidence>
<dbReference type="Pfam" id="PF03522">
    <property type="entry name" value="SLC12"/>
    <property type="match status" value="3"/>
</dbReference>
<evidence type="ECO:0000256" key="11">
    <source>
        <dbReference type="ARBA" id="ARBA00023136"/>
    </source>
</evidence>
<accession>A0AAV4UU82</accession>
<dbReference type="FunFam" id="1.20.1740.10:FF:000037">
    <property type="entry name" value="Uncharacterized protein, isoform F"/>
    <property type="match status" value="1"/>
</dbReference>
<keyword evidence="10" id="KW-0406">Ion transport</keyword>
<feature type="region of interest" description="Disordered" evidence="16">
    <location>
        <begin position="1003"/>
        <end position="1030"/>
    </location>
</feature>
<feature type="transmembrane region" description="Helical" evidence="17">
    <location>
        <begin position="472"/>
        <end position="497"/>
    </location>
</feature>
<evidence type="ECO:0000256" key="13">
    <source>
        <dbReference type="ARBA" id="ARBA00023214"/>
    </source>
</evidence>
<feature type="transmembrane region" description="Helical" evidence="17">
    <location>
        <begin position="630"/>
        <end position="653"/>
    </location>
</feature>
<feature type="transmembrane region" description="Helical" evidence="17">
    <location>
        <begin position="596"/>
        <end position="618"/>
    </location>
</feature>
<evidence type="ECO:0000256" key="9">
    <source>
        <dbReference type="ARBA" id="ARBA00022989"/>
    </source>
</evidence>
<dbReference type="Proteomes" id="UP001054837">
    <property type="component" value="Unassembled WGS sequence"/>
</dbReference>
<dbReference type="Gene3D" id="1.20.1740.10">
    <property type="entry name" value="Amino acid/polyamine transporter I"/>
    <property type="match status" value="1"/>
</dbReference>
<evidence type="ECO:0000256" key="3">
    <source>
        <dbReference type="ARBA" id="ARBA00022475"/>
    </source>
</evidence>
<evidence type="ECO:0000256" key="7">
    <source>
        <dbReference type="ARBA" id="ARBA00022847"/>
    </source>
</evidence>
<feature type="transmembrane region" description="Helical" evidence="17">
    <location>
        <begin position="573"/>
        <end position="590"/>
    </location>
</feature>
<keyword evidence="13" id="KW-0868">Chloride</keyword>
<keyword evidence="11 17" id="KW-0472">Membrane</keyword>
<dbReference type="Pfam" id="PF00324">
    <property type="entry name" value="AA_permease"/>
    <property type="match status" value="2"/>
</dbReference>
<keyword evidence="8" id="KW-0630">Potassium</keyword>
<name>A0AAV4UU82_9ARAC</name>
<feature type="domain" description="Amino acid permease/ SLC12A" evidence="18">
    <location>
        <begin position="418"/>
        <end position="711"/>
    </location>
</feature>
<dbReference type="PANTHER" id="PTHR11827:SF73">
    <property type="entry name" value="KAZACHOC, ISOFORM G"/>
    <property type="match status" value="1"/>
</dbReference>
<keyword evidence="2" id="KW-0813">Transport</keyword>
<sequence>MPQMEVADMDSVEMVDECVSDTSPVLIVGKKFEIQRVEKTPESNENSISARVPCEACEKEATDLTNALQALLKDHRDGEPIISDGGNLSSYEKNLYLYHEEMPERPRVATLLNSLANYNVAIPSILENSVSAPKKANLGTIAGVYLPCIQNILGVIFFIRLSWIVGTAGVPLSFLVVFLCCCVTFTTCISLSAIATNGIVPAGGSYFMISRSLGPEFGGAVGILFYLATSIAASMYVIGAVEIFLNYMAPSLSLYGDFHDDPAIMYHNFRTYGTILLIIVGIIVFIGVKFVSKFAPVALFCVIVSLFSVYVGVFTNYHGKEGLEICILGDRLLSKTNYTCSKDQNDTNSLFFKYCSEVNKTDKGESLYSCDPYFETHEVTKRLAIPGMSSNVFNTNIPSRFRQQGDYISEAINREAASSYGHETFNEILVDLTTSFTVLVAIFFPSCTGILAGSNRSGDLADAQKSIPAGTLAATITTSLIYLSGVLLFGATFDNLFMRDKFGDSIGGGLAVADMSWPHPMVVIIGSFLSTVGAGLQSLTGAPRLLQAIAKDQIIPFLKFFSKSSSRNEPTRALFFTLFIAEIGILIGNLDHIAPILTMFFLMCYMFVNLACVLQSLLRTPNWRPRFKYYHWSLSLIGSILCLVVMFLSSWYYALIAIGIAGCVYKYIEFSGAEKEWGDGIRGLALSAARYSLLRLEEGPPHTKNWRPQVLVLCKLDEELNPKYPKLFSFASQLKAGKGLTLVCSVLEGSFEKMYSEAQAAKLSLKRAMEEEKVKGFADVLVAKDLTEGICNLIQTAGLGGLKHNTVIMGWPYGWRQSADEKQWRVFLHTIRSVSASKNALLVPKGINLFPSSNDKVSGNIDVWWIVHDGGLLMLLPFLLKQHKTWKNCKLRIFTVAQLEDNSIQMKKDLAKFLYHLRIEAEVEVVEMMDSDISAYTYERTLLMEQRTEILKQLKLSCHGGSSFSDVQNIVDHHHHQYVAKPGSRVRFNEVAEEIKDIELIDVADDDHSEENSSNLDDSNASGEGNTNESFDKLLNLKPEEANVRRMHTAVKLNEVIVARSHNAQLVILNLPGLPKASSIKANYMEFLEVLTEGLERVLMVRGGGREVITIYS</sequence>
<keyword evidence="5" id="KW-0597">Phosphoprotein</keyword>
<feature type="transmembrane region" description="Helical" evidence="17">
    <location>
        <begin position="221"/>
        <end position="249"/>
    </location>
</feature>
<evidence type="ECO:0000259" key="19">
    <source>
        <dbReference type="Pfam" id="PF03522"/>
    </source>
</evidence>
<dbReference type="InterPro" id="IPR004841">
    <property type="entry name" value="AA-permease/SLC12A_dom"/>
</dbReference>
<dbReference type="NCBIfam" id="TIGR00930">
    <property type="entry name" value="2a30"/>
    <property type="match status" value="1"/>
</dbReference>
<dbReference type="GO" id="GO:0015379">
    <property type="term" value="F:potassium:chloride symporter activity"/>
    <property type="evidence" value="ECO:0007669"/>
    <property type="project" value="InterPro"/>
</dbReference>
<dbReference type="GO" id="GO:1990573">
    <property type="term" value="P:potassium ion import across plasma membrane"/>
    <property type="evidence" value="ECO:0007669"/>
    <property type="project" value="TreeGrafter"/>
</dbReference>
<gene>
    <name evidence="20" type="primary">SLC12A6</name>
    <name evidence="20" type="ORF">CDAR_541581</name>
</gene>
<dbReference type="InterPro" id="IPR004842">
    <property type="entry name" value="SLC12A_fam"/>
</dbReference>
<evidence type="ECO:0000256" key="2">
    <source>
        <dbReference type="ARBA" id="ARBA00022448"/>
    </source>
</evidence>
<comment type="catalytic activity">
    <reaction evidence="15">
        <text>K(+)(in) + chloride(in) = K(+)(out) + chloride(out)</text>
        <dbReference type="Rhea" id="RHEA:72427"/>
        <dbReference type="ChEBI" id="CHEBI:17996"/>
        <dbReference type="ChEBI" id="CHEBI:29103"/>
    </reaction>
</comment>
<evidence type="ECO:0000256" key="1">
    <source>
        <dbReference type="ARBA" id="ARBA00004651"/>
    </source>
</evidence>
<feature type="transmembrane region" description="Helical" evidence="17">
    <location>
        <begin position="428"/>
        <end position="451"/>
    </location>
</feature>
<keyword evidence="4" id="KW-0633">Potassium transport</keyword>
<evidence type="ECO:0000256" key="6">
    <source>
        <dbReference type="ARBA" id="ARBA00022692"/>
    </source>
</evidence>
<feature type="compositionally biased region" description="Low complexity" evidence="16">
    <location>
        <begin position="1012"/>
        <end position="1022"/>
    </location>
</feature>
<evidence type="ECO:0000256" key="12">
    <source>
        <dbReference type="ARBA" id="ARBA00023180"/>
    </source>
</evidence>
<dbReference type="GO" id="GO:0055064">
    <property type="term" value="P:chloride ion homeostasis"/>
    <property type="evidence" value="ECO:0007669"/>
    <property type="project" value="TreeGrafter"/>
</dbReference>
<feature type="transmembrane region" description="Helical" evidence="17">
    <location>
        <begin position="144"/>
        <end position="166"/>
    </location>
</feature>
<reference evidence="20 21" key="1">
    <citation type="submission" date="2021-06" db="EMBL/GenBank/DDBJ databases">
        <title>Caerostris darwini draft genome.</title>
        <authorList>
            <person name="Kono N."/>
            <person name="Arakawa K."/>
        </authorList>
    </citation>
    <scope>NUCLEOTIDE SEQUENCE [LARGE SCALE GENOMIC DNA]</scope>
</reference>
<keyword evidence="3" id="KW-1003">Cell membrane</keyword>
<feature type="transmembrane region" description="Helical" evidence="17">
    <location>
        <begin position="269"/>
        <end position="287"/>
    </location>
</feature>
<evidence type="ECO:0000256" key="16">
    <source>
        <dbReference type="SAM" id="MobiDB-lite"/>
    </source>
</evidence>
<feature type="domain" description="SLC12A transporter C-terminal" evidence="19">
    <location>
        <begin position="854"/>
        <end position="993"/>
    </location>
</feature>
<evidence type="ECO:0000256" key="8">
    <source>
        <dbReference type="ARBA" id="ARBA00022958"/>
    </source>
</evidence>
<comment type="subcellular location">
    <subcellularLocation>
        <location evidence="1">Cell membrane</location>
        <topology evidence="1">Multi-pass membrane protein</topology>
    </subcellularLocation>
</comment>
<proteinExistence type="inferred from homology"/>
<evidence type="ECO:0000313" key="20">
    <source>
        <dbReference type="EMBL" id="GIY61377.1"/>
    </source>
</evidence>
<feature type="domain" description="Amino acid permease/ SLC12A" evidence="18">
    <location>
        <begin position="144"/>
        <end position="313"/>
    </location>
</feature>
<dbReference type="InterPro" id="IPR018491">
    <property type="entry name" value="SLC12_C"/>
</dbReference>
<dbReference type="GO" id="GO:0006884">
    <property type="term" value="P:cell volume homeostasis"/>
    <property type="evidence" value="ECO:0007669"/>
    <property type="project" value="TreeGrafter"/>
</dbReference>
<keyword evidence="7" id="KW-0769">Symport</keyword>
<evidence type="ECO:0000256" key="5">
    <source>
        <dbReference type="ARBA" id="ARBA00022553"/>
    </source>
</evidence>
<dbReference type="InterPro" id="IPR000076">
    <property type="entry name" value="KCL_cotranspt"/>
</dbReference>
<comment type="caution">
    <text evidence="20">The sequence shown here is derived from an EMBL/GenBank/DDBJ whole genome shotgun (WGS) entry which is preliminary data.</text>
</comment>
<dbReference type="GO" id="GO:0055075">
    <property type="term" value="P:potassium ion homeostasis"/>
    <property type="evidence" value="ECO:0007669"/>
    <property type="project" value="TreeGrafter"/>
</dbReference>
<keyword evidence="6 17" id="KW-0812">Transmembrane</keyword>
<dbReference type="EMBL" id="BPLQ01011939">
    <property type="protein sequence ID" value="GIY61377.1"/>
    <property type="molecule type" value="Genomic_DNA"/>
</dbReference>
<evidence type="ECO:0000256" key="15">
    <source>
        <dbReference type="ARBA" id="ARBA00047825"/>
    </source>
</evidence>
<feature type="transmembrane region" description="Helical" evidence="17">
    <location>
        <begin position="517"/>
        <end position="536"/>
    </location>
</feature>
<feature type="domain" description="SLC12A transporter C-terminal" evidence="19">
    <location>
        <begin position="725"/>
        <end position="832"/>
    </location>
</feature>